<evidence type="ECO:0000256" key="10">
    <source>
        <dbReference type="ARBA" id="ARBA00023239"/>
    </source>
</evidence>
<evidence type="ECO:0000256" key="11">
    <source>
        <dbReference type="ARBA" id="ARBA00023268"/>
    </source>
</evidence>
<dbReference type="PROSITE" id="PS00067">
    <property type="entry name" value="3HCDH"/>
    <property type="match status" value="1"/>
</dbReference>
<comment type="pathway">
    <text evidence="1">Lipid metabolism; fatty acid beta-oxidation.</text>
</comment>
<comment type="caution">
    <text evidence="15">The sequence shown here is derived from an EMBL/GenBank/DDBJ whole genome shotgun (WGS) entry which is preliminary data.</text>
</comment>
<dbReference type="EC" id="4.2.1.17" evidence="4"/>
<dbReference type="Pfam" id="PF00725">
    <property type="entry name" value="3HCDH"/>
    <property type="match status" value="1"/>
</dbReference>
<comment type="catalytic activity">
    <reaction evidence="12">
        <text>a (3S)-3-hydroxyacyl-CoA + NAD(+) = a 3-oxoacyl-CoA + NADH + H(+)</text>
        <dbReference type="Rhea" id="RHEA:22432"/>
        <dbReference type="ChEBI" id="CHEBI:15378"/>
        <dbReference type="ChEBI" id="CHEBI:57318"/>
        <dbReference type="ChEBI" id="CHEBI:57540"/>
        <dbReference type="ChEBI" id="CHEBI:57945"/>
        <dbReference type="ChEBI" id="CHEBI:90726"/>
        <dbReference type="EC" id="1.1.1.35"/>
    </reaction>
</comment>
<dbReference type="SUPFAM" id="SSF48179">
    <property type="entry name" value="6-phosphogluconate dehydrogenase C-terminal domain-like"/>
    <property type="match status" value="2"/>
</dbReference>
<dbReference type="RefSeq" id="WP_047977674.1">
    <property type="nucleotide sequence ID" value="NZ_JWIZ01000074.1"/>
</dbReference>
<dbReference type="Gene3D" id="3.90.226.10">
    <property type="entry name" value="2-enoyl-CoA Hydratase, Chain A, domain 1"/>
    <property type="match status" value="1"/>
</dbReference>
<dbReference type="Gene3D" id="1.10.1040.50">
    <property type="match status" value="1"/>
</dbReference>
<dbReference type="PATRIC" id="fig|67855.3.peg.2157"/>
<feature type="domain" description="3-hydroxyacyl-CoA dehydrogenase C-terminal" evidence="13">
    <location>
        <begin position="500"/>
        <end position="593"/>
    </location>
</feature>
<evidence type="ECO:0000256" key="7">
    <source>
        <dbReference type="ARBA" id="ARBA00023002"/>
    </source>
</evidence>
<evidence type="ECO:0000313" key="16">
    <source>
        <dbReference type="Proteomes" id="UP000036270"/>
    </source>
</evidence>
<evidence type="ECO:0000256" key="3">
    <source>
        <dbReference type="ARBA" id="ARBA00008750"/>
    </source>
</evidence>
<keyword evidence="6" id="KW-0442">Lipid degradation</keyword>
<organism evidence="15 16">
    <name type="scientific">Muribacter muris</name>
    <dbReference type="NCBI Taxonomy" id="67855"/>
    <lineage>
        <taxon>Bacteria</taxon>
        <taxon>Pseudomonadati</taxon>
        <taxon>Pseudomonadota</taxon>
        <taxon>Gammaproteobacteria</taxon>
        <taxon>Pasteurellales</taxon>
        <taxon>Pasteurellaceae</taxon>
        <taxon>Muribacter</taxon>
    </lineage>
</organism>
<accession>A0A0J5P5G5</accession>
<proteinExistence type="inferred from homology"/>
<dbReference type="InterPro" id="IPR001753">
    <property type="entry name" value="Enoyl-CoA_hydra/iso"/>
</dbReference>
<dbReference type="PANTHER" id="PTHR43612:SF3">
    <property type="entry name" value="TRIFUNCTIONAL ENZYME SUBUNIT ALPHA, MITOCHONDRIAL"/>
    <property type="match status" value="1"/>
</dbReference>
<dbReference type="Pfam" id="PF02737">
    <property type="entry name" value="3HCDH_N"/>
    <property type="match status" value="1"/>
</dbReference>
<evidence type="ECO:0000313" key="15">
    <source>
        <dbReference type="EMBL" id="KMK50724.1"/>
    </source>
</evidence>
<dbReference type="GO" id="GO:0070403">
    <property type="term" value="F:NAD+ binding"/>
    <property type="evidence" value="ECO:0007669"/>
    <property type="project" value="InterPro"/>
</dbReference>
<gene>
    <name evidence="15" type="ORF">RO21_10180</name>
</gene>
<evidence type="ECO:0000256" key="1">
    <source>
        <dbReference type="ARBA" id="ARBA00005005"/>
    </source>
</evidence>
<dbReference type="InterPro" id="IPR008927">
    <property type="entry name" value="6-PGluconate_DH-like_C_sf"/>
</dbReference>
<dbReference type="InterPro" id="IPR036291">
    <property type="entry name" value="NAD(P)-bd_dom_sf"/>
</dbReference>
<comment type="similarity">
    <text evidence="3">In the N-terminal section; belongs to the enoyl-CoA hydratase/isomerase family.</text>
</comment>
<evidence type="ECO:0000256" key="6">
    <source>
        <dbReference type="ARBA" id="ARBA00022963"/>
    </source>
</evidence>
<keyword evidence="9" id="KW-0443">Lipid metabolism</keyword>
<dbReference type="SUPFAM" id="SSF52096">
    <property type="entry name" value="ClpP/crotonase"/>
    <property type="match status" value="1"/>
</dbReference>
<protein>
    <recommendedName>
        <fullName evidence="4">enoyl-CoA hydratase</fullName>
        <ecNumber evidence="4">4.2.1.17</ecNumber>
    </recommendedName>
</protein>
<dbReference type="InterPro" id="IPR006176">
    <property type="entry name" value="3-OHacyl-CoA_DH_NAD-bd"/>
</dbReference>
<dbReference type="InterPro" id="IPR006108">
    <property type="entry name" value="3HC_DH_C"/>
</dbReference>
<dbReference type="Proteomes" id="UP000036270">
    <property type="component" value="Unassembled WGS sequence"/>
</dbReference>
<evidence type="ECO:0000259" key="14">
    <source>
        <dbReference type="Pfam" id="PF02737"/>
    </source>
</evidence>
<dbReference type="GO" id="GO:0006635">
    <property type="term" value="P:fatty acid beta-oxidation"/>
    <property type="evidence" value="ECO:0007669"/>
    <property type="project" value="UniProtKB-UniPathway"/>
</dbReference>
<name>A0A0J5P5G5_9PAST</name>
<dbReference type="AlphaFoldDB" id="A0A0J5P5G5"/>
<dbReference type="CDD" id="cd06558">
    <property type="entry name" value="crotonase-like"/>
    <property type="match status" value="1"/>
</dbReference>
<comment type="similarity">
    <text evidence="2">In the central section; belongs to the 3-hydroxyacyl-CoA dehydrogenase family.</text>
</comment>
<evidence type="ECO:0000259" key="13">
    <source>
        <dbReference type="Pfam" id="PF00725"/>
    </source>
</evidence>
<keyword evidence="8" id="KW-0520">NAD</keyword>
<keyword evidence="11" id="KW-0511">Multifunctional enzyme</keyword>
<keyword evidence="5" id="KW-0276">Fatty acid metabolism</keyword>
<dbReference type="GO" id="GO:0016509">
    <property type="term" value="F:long-chain (3S)-3-hydroxyacyl-CoA dehydrogenase (NAD+) activity"/>
    <property type="evidence" value="ECO:0007669"/>
    <property type="project" value="TreeGrafter"/>
</dbReference>
<evidence type="ECO:0000256" key="12">
    <source>
        <dbReference type="ARBA" id="ARBA00049556"/>
    </source>
</evidence>
<dbReference type="UniPathway" id="UPA00659"/>
<feature type="domain" description="3-hydroxyacyl-CoA dehydrogenase NAD binding" evidence="14">
    <location>
        <begin position="318"/>
        <end position="497"/>
    </location>
</feature>
<dbReference type="FunFam" id="3.40.50.720:FF:000009">
    <property type="entry name" value="Fatty oxidation complex, alpha subunit"/>
    <property type="match status" value="1"/>
</dbReference>
<keyword evidence="16" id="KW-1185">Reference proteome</keyword>
<keyword evidence="10" id="KW-0456">Lyase</keyword>
<dbReference type="SUPFAM" id="SSF51735">
    <property type="entry name" value="NAD(P)-binding Rossmann-fold domains"/>
    <property type="match status" value="1"/>
</dbReference>
<keyword evidence="7" id="KW-0560">Oxidoreductase</keyword>
<sequence>MTTPSTYPASPFQVEIDGNQIAVVRIDVPNSPHNWLPDYFIDDLRTVIGSVIYQQAKGLIFVSAKPKSFIKGYKLDGLRHKTTEQLQAFSRDAQRVMREINTLKIPVVAVIDGDCFGVGLELALACDYRIASEESYTKFAMPQVRSGILPFAGGTQRLPRLIGLPQAIPLLASGYKIGVEKALQIGLIDKVIPAGNLFESAYTLLLNNQVQKINHKRPLDRVKKWRKQLEGTPFIRQKYLDYVDNRLWHKAFGNYPAVTHLLTLLKEPHFKEGLILEQNALVELFHTEEAQVLMKLKRAERAMKEQYIDLSKVKDVRQVTVLGSGYMGAGIAYLTANNAQIPVRIKDIHPSEIQKALQKCYELMQMAVAKKTLSHGQMIQRMNLITGGERLVAGKSTDFIIEAVYEKLELKQQMVRESESYYHDQAIFATNTSTFAIRDIASVATRPQNVIGFHYFSPVTTRQMVEIIPHETTCQNAIATAIHFAIQQGKIPMLVADKQGFFINRILSPFLLEAIQCIVEGEAIEFIDRSLQEFGFKIGPLAMIDDIGLDVLAKSNPAMVAELGSRFALPESVALLIKNERKGRKNRRGFYMYDNKGNRIQEDKSIYHVMETITRNDLESEEIVRRCLLRMINEACWCLQDNVIRSTDEGNVASVLGFEFPDFRGGIYAYIEKIGATEIVSQLRKHSQRYGERFTPCEWLLAKANTQ</sequence>
<dbReference type="InterPro" id="IPR006180">
    <property type="entry name" value="3-OHacyl-CoA_DH_CS"/>
</dbReference>
<dbReference type="STRING" id="67855.RO21_10180"/>
<dbReference type="GO" id="GO:0004300">
    <property type="term" value="F:enoyl-CoA hydratase activity"/>
    <property type="evidence" value="ECO:0007669"/>
    <property type="project" value="UniProtKB-EC"/>
</dbReference>
<evidence type="ECO:0000256" key="9">
    <source>
        <dbReference type="ARBA" id="ARBA00023098"/>
    </source>
</evidence>
<dbReference type="Gene3D" id="3.40.50.720">
    <property type="entry name" value="NAD(P)-binding Rossmann-like Domain"/>
    <property type="match status" value="1"/>
</dbReference>
<dbReference type="PANTHER" id="PTHR43612">
    <property type="entry name" value="TRIFUNCTIONAL ENZYME SUBUNIT ALPHA"/>
    <property type="match status" value="1"/>
</dbReference>
<dbReference type="InterPro" id="IPR050136">
    <property type="entry name" value="FA_oxidation_alpha_subunit"/>
</dbReference>
<dbReference type="EMBL" id="JWIZ01000074">
    <property type="protein sequence ID" value="KMK50724.1"/>
    <property type="molecule type" value="Genomic_DNA"/>
</dbReference>
<evidence type="ECO:0000256" key="8">
    <source>
        <dbReference type="ARBA" id="ARBA00023027"/>
    </source>
</evidence>
<dbReference type="Pfam" id="PF00378">
    <property type="entry name" value="ECH_1"/>
    <property type="match status" value="1"/>
</dbReference>
<evidence type="ECO:0000256" key="2">
    <source>
        <dbReference type="ARBA" id="ARBA00007005"/>
    </source>
</evidence>
<dbReference type="InterPro" id="IPR029045">
    <property type="entry name" value="ClpP/crotonase-like_dom_sf"/>
</dbReference>
<reference evidence="15 16" key="1">
    <citation type="submission" date="2014-12" db="EMBL/GenBank/DDBJ databases">
        <title>Reclassification of Actinobacillus muris as Muribacter muris.</title>
        <authorList>
            <person name="Christensen H."/>
            <person name="Nicklas W."/>
            <person name="Bisgaard M."/>
        </authorList>
    </citation>
    <scope>NUCLEOTIDE SEQUENCE [LARGE SCALE GENOMIC DNA]</scope>
    <source>
        <strain evidence="15 16">Ackerman80-443D</strain>
    </source>
</reference>
<evidence type="ECO:0000256" key="5">
    <source>
        <dbReference type="ARBA" id="ARBA00022832"/>
    </source>
</evidence>
<evidence type="ECO:0000256" key="4">
    <source>
        <dbReference type="ARBA" id="ARBA00012076"/>
    </source>
</evidence>